<evidence type="ECO:0000259" key="2">
    <source>
        <dbReference type="PROSITE" id="PS50011"/>
    </source>
</evidence>
<dbReference type="GO" id="GO:0005634">
    <property type="term" value="C:nucleus"/>
    <property type="evidence" value="ECO:0007669"/>
    <property type="project" value="TreeGrafter"/>
</dbReference>
<dbReference type="PANTHER" id="PTHR44167:SF30">
    <property type="entry name" value="PHOSPHORYLASE KINASE"/>
    <property type="match status" value="1"/>
</dbReference>
<evidence type="ECO:0000256" key="1">
    <source>
        <dbReference type="SAM" id="MobiDB-lite"/>
    </source>
</evidence>
<dbReference type="Gene3D" id="1.10.510.10">
    <property type="entry name" value="Transferase(Phosphotransferase) domain 1"/>
    <property type="match status" value="1"/>
</dbReference>
<name>A0AAF3J9K6_9BILA</name>
<dbReference type="Proteomes" id="UP000887575">
    <property type="component" value="Unassembled WGS sequence"/>
</dbReference>
<dbReference type="GO" id="GO:0044773">
    <property type="term" value="P:mitotic DNA damage checkpoint signaling"/>
    <property type="evidence" value="ECO:0007669"/>
    <property type="project" value="TreeGrafter"/>
</dbReference>
<dbReference type="InterPro" id="IPR011009">
    <property type="entry name" value="Kinase-like_dom_sf"/>
</dbReference>
<dbReference type="Gene3D" id="3.30.200.20">
    <property type="entry name" value="Phosphorylase Kinase, domain 1"/>
    <property type="match status" value="1"/>
</dbReference>
<organism evidence="3 4">
    <name type="scientific">Mesorhabditis belari</name>
    <dbReference type="NCBI Taxonomy" id="2138241"/>
    <lineage>
        <taxon>Eukaryota</taxon>
        <taxon>Metazoa</taxon>
        <taxon>Ecdysozoa</taxon>
        <taxon>Nematoda</taxon>
        <taxon>Chromadorea</taxon>
        <taxon>Rhabditida</taxon>
        <taxon>Rhabditina</taxon>
        <taxon>Rhabditomorpha</taxon>
        <taxon>Rhabditoidea</taxon>
        <taxon>Rhabditidae</taxon>
        <taxon>Mesorhabditinae</taxon>
        <taxon>Mesorhabditis</taxon>
    </lineage>
</organism>
<dbReference type="GO" id="GO:0005524">
    <property type="term" value="F:ATP binding"/>
    <property type="evidence" value="ECO:0007669"/>
    <property type="project" value="InterPro"/>
</dbReference>
<feature type="domain" description="Protein kinase" evidence="2">
    <location>
        <begin position="28"/>
        <end position="341"/>
    </location>
</feature>
<dbReference type="GO" id="GO:0004674">
    <property type="term" value="F:protein serine/threonine kinase activity"/>
    <property type="evidence" value="ECO:0007669"/>
    <property type="project" value="TreeGrafter"/>
</dbReference>
<reference evidence="4" key="1">
    <citation type="submission" date="2024-02" db="UniProtKB">
        <authorList>
            <consortium name="WormBaseParasite"/>
        </authorList>
    </citation>
    <scope>IDENTIFICATION</scope>
</reference>
<sequence length="380" mass="43737">MTTITAQIPLEYSPDQQDSDHRKEQIPPTAFHIIGAGSQAIVVAGVFRKDGERGKGEKVAMKRYDIVSLTTQTHSTFTHTQLLQEIQNTQYLIHPNIVTMMNLFYEEGLNRSHKFVWIITERMDQTLDVYFEHLQKGNQLRGHQNVSALFVQMFRALDFLYQRGVMHRLVTPKYIGMKNERFVIKLLDLEGCGQINAQLDHTRFVPTPRIYQPLEVILERKYDCGVDIWAMGLVGMEMLGCKLMKPPLVDGPPTELVKQRILDVIGLPNTKYQDIFQNCLSLERPRPGRLEAEIDTALDRMESDRNSSLTKANLKDLLLKLLDVNPQSRPRAYECLEHPYLLKINQILEPKPVPTEDIQNSNARDEGILKQMLLNFSRLV</sequence>
<evidence type="ECO:0000313" key="4">
    <source>
        <dbReference type="WBParaSite" id="MBELARI_LOCUS511"/>
    </source>
</evidence>
<dbReference type="SMART" id="SM00220">
    <property type="entry name" value="S_TKc"/>
    <property type="match status" value="1"/>
</dbReference>
<proteinExistence type="predicted"/>
<feature type="region of interest" description="Disordered" evidence="1">
    <location>
        <begin position="1"/>
        <end position="24"/>
    </location>
</feature>
<dbReference type="SUPFAM" id="SSF56112">
    <property type="entry name" value="Protein kinase-like (PK-like)"/>
    <property type="match status" value="1"/>
</dbReference>
<dbReference type="WBParaSite" id="MBELARI_LOCUS511">
    <property type="protein sequence ID" value="MBELARI_LOCUS511"/>
    <property type="gene ID" value="MBELARI_LOCUS511"/>
</dbReference>
<dbReference type="AlphaFoldDB" id="A0AAF3J9K6"/>
<dbReference type="PROSITE" id="PS50011">
    <property type="entry name" value="PROTEIN_KINASE_DOM"/>
    <property type="match status" value="1"/>
</dbReference>
<accession>A0AAF3J9K6</accession>
<keyword evidence="3" id="KW-1185">Reference proteome</keyword>
<dbReference type="PANTHER" id="PTHR44167">
    <property type="entry name" value="OVARIAN-SPECIFIC SERINE/THREONINE-PROTEIN KINASE LOK-RELATED"/>
    <property type="match status" value="1"/>
</dbReference>
<protein>
    <recommendedName>
        <fullName evidence="2">Protein kinase domain-containing protein</fullName>
    </recommendedName>
</protein>
<evidence type="ECO:0000313" key="3">
    <source>
        <dbReference type="Proteomes" id="UP000887575"/>
    </source>
</evidence>
<dbReference type="InterPro" id="IPR000719">
    <property type="entry name" value="Prot_kinase_dom"/>
</dbReference>
<dbReference type="Pfam" id="PF00069">
    <property type="entry name" value="Pkinase"/>
    <property type="match status" value="1"/>
</dbReference>